<keyword evidence="1" id="KW-0805">Transcription regulation</keyword>
<evidence type="ECO:0000256" key="1">
    <source>
        <dbReference type="ARBA" id="ARBA00023015"/>
    </source>
</evidence>
<dbReference type="EMBL" id="SMAB01000001">
    <property type="protein sequence ID" value="TCS84493.1"/>
    <property type="molecule type" value="Genomic_DNA"/>
</dbReference>
<evidence type="ECO:0000313" key="3">
    <source>
        <dbReference type="EMBL" id="TCS84493.1"/>
    </source>
</evidence>
<name>A0A4R3KKS8_9BACI</name>
<dbReference type="GO" id="GO:0003677">
    <property type="term" value="F:DNA binding"/>
    <property type="evidence" value="ECO:0007669"/>
    <property type="project" value="InterPro"/>
</dbReference>
<protein>
    <submittedName>
        <fullName evidence="3">Uncharacterized protein</fullName>
    </submittedName>
</protein>
<comment type="caution">
    <text evidence="3">The sequence shown here is derived from an EMBL/GenBank/DDBJ whole genome shotgun (WGS) entry which is preliminary data.</text>
</comment>
<dbReference type="InterPro" id="IPR036388">
    <property type="entry name" value="WH-like_DNA-bd_sf"/>
</dbReference>
<gene>
    <name evidence="3" type="ORF">EDD72_101157</name>
</gene>
<dbReference type="Proteomes" id="UP000295788">
    <property type="component" value="Unassembled WGS sequence"/>
</dbReference>
<dbReference type="AlphaFoldDB" id="A0A4R3KKS8"/>
<sequence>MKKVFRYDRSNPIANYRLGFLAYKYHRHSDAVLYFKNAIDYQTYAQSQDWKMNEEQLYRAHLYLVNSYLFVASRTYEKMKDLPMPEQELTQYELSPIFDIINKNEMYLNRHAFVRYTNEGRFFCSKEECDDIFYESDAVDNILILYFSDRNYLLKFNDKSIVLTAKFAELLKDLLLNSSKDQSLTVRNVKEYFNSKSEDVSKDTYKQGIRRLRRKLEEIGTPDIIVNDPNNKELAYYFNGTVQFMVMERVEEIID</sequence>
<dbReference type="InterPro" id="IPR016032">
    <property type="entry name" value="Sig_transdc_resp-reg_C-effctor"/>
</dbReference>
<proteinExistence type="predicted"/>
<evidence type="ECO:0000256" key="2">
    <source>
        <dbReference type="ARBA" id="ARBA00023163"/>
    </source>
</evidence>
<accession>A0A4R3KKS8</accession>
<keyword evidence="2" id="KW-0804">Transcription</keyword>
<keyword evidence="4" id="KW-1185">Reference proteome</keyword>
<dbReference type="GO" id="GO:0006355">
    <property type="term" value="P:regulation of DNA-templated transcription"/>
    <property type="evidence" value="ECO:0007669"/>
    <property type="project" value="InterPro"/>
</dbReference>
<dbReference type="SUPFAM" id="SSF46894">
    <property type="entry name" value="C-terminal effector domain of the bipartite response regulators"/>
    <property type="match status" value="1"/>
</dbReference>
<evidence type="ECO:0000313" key="4">
    <source>
        <dbReference type="Proteomes" id="UP000295788"/>
    </source>
</evidence>
<dbReference type="Gene3D" id="1.10.10.10">
    <property type="entry name" value="Winged helix-like DNA-binding domain superfamily/Winged helix DNA-binding domain"/>
    <property type="match status" value="1"/>
</dbReference>
<organism evidence="3 4">
    <name type="scientific">Tepidibacillus fermentans</name>
    <dbReference type="NCBI Taxonomy" id="1281767"/>
    <lineage>
        <taxon>Bacteria</taxon>
        <taxon>Bacillati</taxon>
        <taxon>Bacillota</taxon>
        <taxon>Bacilli</taxon>
        <taxon>Bacillales</taxon>
        <taxon>Bacillaceae</taxon>
        <taxon>Tepidibacillus</taxon>
    </lineage>
</organism>
<reference evidence="3 4" key="1">
    <citation type="submission" date="2019-03" db="EMBL/GenBank/DDBJ databases">
        <title>Genomic Encyclopedia of Type Strains, Phase IV (KMG-IV): sequencing the most valuable type-strain genomes for metagenomic binning, comparative biology and taxonomic classification.</title>
        <authorList>
            <person name="Goeker M."/>
        </authorList>
    </citation>
    <scope>NUCLEOTIDE SEQUENCE [LARGE SCALE GENOMIC DNA]</scope>
    <source>
        <strain evidence="3 4">DSM 23802</strain>
    </source>
</reference>